<feature type="transmembrane region" description="Helical" evidence="6">
    <location>
        <begin position="155"/>
        <end position="176"/>
    </location>
</feature>
<evidence type="ECO:0000313" key="9">
    <source>
        <dbReference type="Proteomes" id="UP001302274"/>
    </source>
</evidence>
<evidence type="ECO:0000256" key="4">
    <source>
        <dbReference type="ARBA" id="ARBA00023136"/>
    </source>
</evidence>
<keyword evidence="4 6" id="KW-0472">Membrane</keyword>
<keyword evidence="8" id="KW-0645">Protease</keyword>
<comment type="subcellular location">
    <subcellularLocation>
        <location evidence="1">Membrane</location>
        <topology evidence="1">Multi-pass membrane protein</topology>
    </subcellularLocation>
</comment>
<evidence type="ECO:0000256" key="2">
    <source>
        <dbReference type="ARBA" id="ARBA00022692"/>
    </source>
</evidence>
<dbReference type="InterPro" id="IPR022764">
    <property type="entry name" value="Peptidase_S54_rhomboid_dom"/>
</dbReference>
<reference evidence="8 9" key="1">
    <citation type="submission" date="2023-11" db="EMBL/GenBank/DDBJ databases">
        <title>A Novel Polar Bacteriovorax (B. antarcticus) Isolated from the Biocrust in Antarctica.</title>
        <authorList>
            <person name="Mun W."/>
            <person name="Choi S.Y."/>
            <person name="Mitchell R.J."/>
        </authorList>
    </citation>
    <scope>NUCLEOTIDE SEQUENCE [LARGE SCALE GENOMIC DNA]</scope>
    <source>
        <strain evidence="8 9">PP10</strain>
    </source>
</reference>
<evidence type="ECO:0000256" key="6">
    <source>
        <dbReference type="SAM" id="Phobius"/>
    </source>
</evidence>
<dbReference type="Gene3D" id="1.20.1540.10">
    <property type="entry name" value="Rhomboid-like"/>
    <property type="match status" value="1"/>
</dbReference>
<feature type="compositionally biased region" description="Basic residues" evidence="5">
    <location>
        <begin position="220"/>
        <end position="230"/>
    </location>
</feature>
<dbReference type="Pfam" id="PF01694">
    <property type="entry name" value="Rhomboid"/>
    <property type="match status" value="1"/>
</dbReference>
<evidence type="ECO:0000256" key="3">
    <source>
        <dbReference type="ARBA" id="ARBA00022989"/>
    </source>
</evidence>
<evidence type="ECO:0000256" key="1">
    <source>
        <dbReference type="ARBA" id="ARBA00004141"/>
    </source>
</evidence>
<evidence type="ECO:0000313" key="8">
    <source>
        <dbReference type="EMBL" id="MEA9356326.1"/>
    </source>
</evidence>
<feature type="transmembrane region" description="Helical" evidence="6">
    <location>
        <begin position="188"/>
        <end position="209"/>
    </location>
</feature>
<dbReference type="InterPro" id="IPR035952">
    <property type="entry name" value="Rhomboid-like_sf"/>
</dbReference>
<dbReference type="InterPro" id="IPR013861">
    <property type="entry name" value="TMEM115/Pdh1/Rbl19"/>
</dbReference>
<keyword evidence="8" id="KW-0378">Hydrolase</keyword>
<feature type="transmembrane region" description="Helical" evidence="6">
    <location>
        <begin position="66"/>
        <end position="85"/>
    </location>
</feature>
<dbReference type="PANTHER" id="PTHR13377">
    <property type="entry name" value="PLACENTAL PROTEIN 6"/>
    <property type="match status" value="1"/>
</dbReference>
<accession>A0ABU5VTK5</accession>
<protein>
    <submittedName>
        <fullName evidence="8">Rhomboid family intramembrane serine protease</fullName>
        <ecNumber evidence="8">3.4.21.105</ecNumber>
    </submittedName>
</protein>
<dbReference type="PANTHER" id="PTHR13377:SF3">
    <property type="entry name" value="TRANSMEMBRANE PROTEIN 115"/>
    <property type="match status" value="1"/>
</dbReference>
<evidence type="ECO:0000259" key="7">
    <source>
        <dbReference type="Pfam" id="PF01694"/>
    </source>
</evidence>
<keyword evidence="2 6" id="KW-0812">Transmembrane</keyword>
<name>A0ABU5VTK5_9BACT</name>
<dbReference type="EMBL" id="JAYGJQ010000001">
    <property type="protein sequence ID" value="MEA9356326.1"/>
    <property type="molecule type" value="Genomic_DNA"/>
</dbReference>
<keyword evidence="3 6" id="KW-1133">Transmembrane helix</keyword>
<dbReference type="Proteomes" id="UP001302274">
    <property type="component" value="Unassembled WGS sequence"/>
</dbReference>
<feature type="region of interest" description="Disordered" evidence="5">
    <location>
        <begin position="220"/>
        <end position="247"/>
    </location>
</feature>
<feature type="transmembrane region" description="Helical" evidence="6">
    <location>
        <begin position="12"/>
        <end position="33"/>
    </location>
</feature>
<dbReference type="SUPFAM" id="SSF144091">
    <property type="entry name" value="Rhomboid-like"/>
    <property type="match status" value="1"/>
</dbReference>
<keyword evidence="9" id="KW-1185">Reference proteome</keyword>
<feature type="transmembrane region" description="Helical" evidence="6">
    <location>
        <begin position="97"/>
        <end position="120"/>
    </location>
</feature>
<gene>
    <name evidence="8" type="ORF">SHI21_08940</name>
</gene>
<dbReference type="RefSeq" id="WP_323576017.1">
    <property type="nucleotide sequence ID" value="NZ_JAYGJQ010000001.1"/>
</dbReference>
<dbReference type="EC" id="3.4.21.105" evidence="8"/>
<comment type="caution">
    <text evidence="8">The sequence shown here is derived from an EMBL/GenBank/DDBJ whole genome shotgun (WGS) entry which is preliminary data.</text>
</comment>
<sequence length="247" mass="27452">MNAQSQIYLPKLTLVNKSLIIVSAVVFVLDLILTKMTSTGSLFSMFGLSANSVFTGHVYTMITYPFFSRSIIEVILNCLMLWLMGSEFEANWGTKRYVSFILTTVLGGALLYLGIVALFFQGSDVYFFPLTGFAGIVGALCLAYAVIYPDRIFSFLMIIPVKAKYFCMILVVISLYQGIASPTGVGAWGQLGAIASAYLFMIAISHRNFKTLADKMSKMTQKRPVKKSKAKLTIVKDDNDQPPKYWQ</sequence>
<dbReference type="SMART" id="SM01160">
    <property type="entry name" value="DUF1751"/>
    <property type="match status" value="1"/>
</dbReference>
<dbReference type="GO" id="GO:0008233">
    <property type="term" value="F:peptidase activity"/>
    <property type="evidence" value="ECO:0007669"/>
    <property type="project" value="UniProtKB-KW"/>
</dbReference>
<evidence type="ECO:0000256" key="5">
    <source>
        <dbReference type="SAM" id="MobiDB-lite"/>
    </source>
</evidence>
<dbReference type="GO" id="GO:0006508">
    <property type="term" value="P:proteolysis"/>
    <property type="evidence" value="ECO:0007669"/>
    <property type="project" value="UniProtKB-KW"/>
</dbReference>
<feature type="domain" description="Peptidase S54 rhomboid" evidence="7">
    <location>
        <begin position="56"/>
        <end position="205"/>
    </location>
</feature>
<feature type="transmembrane region" description="Helical" evidence="6">
    <location>
        <begin position="126"/>
        <end position="148"/>
    </location>
</feature>
<proteinExistence type="predicted"/>
<organism evidence="8 9">
    <name type="scientific">Bacteriovorax antarcticus</name>
    <dbReference type="NCBI Taxonomy" id="3088717"/>
    <lineage>
        <taxon>Bacteria</taxon>
        <taxon>Pseudomonadati</taxon>
        <taxon>Bdellovibrionota</taxon>
        <taxon>Bacteriovoracia</taxon>
        <taxon>Bacteriovoracales</taxon>
        <taxon>Bacteriovoracaceae</taxon>
        <taxon>Bacteriovorax</taxon>
    </lineage>
</organism>